<dbReference type="GO" id="GO:0015074">
    <property type="term" value="P:DNA integration"/>
    <property type="evidence" value="ECO:0007669"/>
    <property type="project" value="InterPro"/>
</dbReference>
<sequence>MGNCFFLVLVNYFTKWPDVVPIPDHEASTVAEGLVRSWISLYGVPMTLYSYQGINFNSPLFTELCKLLGILETRTTALHSKYDGMLERFNRTILNKLSSFVSKNQTNLDAHLLLFLLAYRREVDEMTGWTQSEKLFILFGRPIDTPSSSNEYTKNLEAHLESVHAFTRERIKVFIERMKTLYDSRATDHHFKEDDQTLMYNPKRRRCLSPKLPQNWEGSYTTIKKLNDFVYRVQRSPNAKPKVIHFNWLSPYRDTDHSSILRRRLYGTVAEQIILHGAAAWAYSLSARQYRLLNSIQKKFLLNITEAYSTTPTTALQVIEGVIPLPIKAEQEAAYVRTARLRKTSNYNNINFNPNNYEDGTTSANPPSIFQLVDRISLKKHFLPVPGLNIYTDGSKIEDKIGSAFYVMEEDITKYEWMAQLSPFNTVFQAELLAIQEACLWACKTNQQIKVWSDSESSLHSIASIDTKSPIAQQTQEILLKSTNIKLGWIRTHVGYSGNEAADVLAKKATQEGIPTYIPAPRNHIKSLLQKESIIRWQREWDNGETGRSVHNVLPKIKITPTPWQRTEIMFVTGHGPFPTYLKRFNIRSSDSCGCGKL</sequence>
<proteinExistence type="predicted"/>
<reference evidence="3 4" key="1">
    <citation type="journal article" date="2019" name="Sci. Rep.">
        <title>Orb-weaving spider Araneus ventricosus genome elucidates the spidroin gene catalogue.</title>
        <authorList>
            <person name="Kono N."/>
            <person name="Nakamura H."/>
            <person name="Ohtoshi R."/>
            <person name="Moran D.A.P."/>
            <person name="Shinohara A."/>
            <person name="Yoshida Y."/>
            <person name="Fujiwara M."/>
            <person name="Mori M."/>
            <person name="Tomita M."/>
            <person name="Arakawa K."/>
        </authorList>
    </citation>
    <scope>NUCLEOTIDE SEQUENCE [LARGE SCALE GENOMIC DNA]</scope>
</reference>
<accession>A0A4Y2CJJ3</accession>
<dbReference type="InterPro" id="IPR050951">
    <property type="entry name" value="Retrovirus_Pol_polyprotein"/>
</dbReference>
<dbReference type="PANTHER" id="PTHR37984">
    <property type="entry name" value="PROTEIN CBG26694"/>
    <property type="match status" value="1"/>
</dbReference>
<evidence type="ECO:0000259" key="1">
    <source>
        <dbReference type="PROSITE" id="PS50879"/>
    </source>
</evidence>
<feature type="domain" description="RNase H type-1" evidence="1">
    <location>
        <begin position="384"/>
        <end position="511"/>
    </location>
</feature>
<dbReference type="SUPFAM" id="SSF53098">
    <property type="entry name" value="Ribonuclease H-like"/>
    <property type="match status" value="2"/>
</dbReference>
<name>A0A4Y2CJJ3_ARAVE</name>
<protein>
    <submittedName>
        <fullName evidence="3">Uncharacterized protein</fullName>
    </submittedName>
</protein>
<dbReference type="Pfam" id="PF22938">
    <property type="entry name" value="Integrase_p58_C"/>
    <property type="match status" value="1"/>
</dbReference>
<dbReference type="PROSITE" id="PS50994">
    <property type="entry name" value="INTEGRASE"/>
    <property type="match status" value="1"/>
</dbReference>
<evidence type="ECO:0000313" key="4">
    <source>
        <dbReference type="Proteomes" id="UP000499080"/>
    </source>
</evidence>
<evidence type="ECO:0000313" key="3">
    <source>
        <dbReference type="EMBL" id="GBM04513.1"/>
    </source>
</evidence>
<dbReference type="EMBL" id="BGPR01000203">
    <property type="protein sequence ID" value="GBM04513.1"/>
    <property type="molecule type" value="Genomic_DNA"/>
</dbReference>
<dbReference type="Gene3D" id="3.30.420.10">
    <property type="entry name" value="Ribonuclease H-like superfamily/Ribonuclease H"/>
    <property type="match status" value="2"/>
</dbReference>
<feature type="domain" description="Integrase catalytic" evidence="2">
    <location>
        <begin position="1"/>
        <end position="139"/>
    </location>
</feature>
<dbReference type="GO" id="GO:0004523">
    <property type="term" value="F:RNA-DNA hybrid ribonuclease activity"/>
    <property type="evidence" value="ECO:0007669"/>
    <property type="project" value="InterPro"/>
</dbReference>
<evidence type="ECO:0000259" key="2">
    <source>
        <dbReference type="PROSITE" id="PS50994"/>
    </source>
</evidence>
<dbReference type="InterPro" id="IPR054465">
    <property type="entry name" value="Integrase_p58-like_C"/>
</dbReference>
<dbReference type="InterPro" id="IPR036397">
    <property type="entry name" value="RNaseH_sf"/>
</dbReference>
<dbReference type="InterPro" id="IPR002156">
    <property type="entry name" value="RNaseH_domain"/>
</dbReference>
<dbReference type="PROSITE" id="PS50879">
    <property type="entry name" value="RNASE_H_1"/>
    <property type="match status" value="1"/>
</dbReference>
<dbReference type="CDD" id="cd09276">
    <property type="entry name" value="Rnase_HI_RT_non_LTR"/>
    <property type="match status" value="1"/>
</dbReference>
<dbReference type="OrthoDB" id="10062030at2759"/>
<dbReference type="AlphaFoldDB" id="A0A4Y2CJJ3"/>
<dbReference type="Proteomes" id="UP000499080">
    <property type="component" value="Unassembled WGS sequence"/>
</dbReference>
<dbReference type="Pfam" id="PF00075">
    <property type="entry name" value="RNase_H"/>
    <property type="match status" value="1"/>
</dbReference>
<dbReference type="InterPro" id="IPR012337">
    <property type="entry name" value="RNaseH-like_sf"/>
</dbReference>
<keyword evidence="4" id="KW-1185">Reference proteome</keyword>
<gene>
    <name evidence="3" type="ORF">AVEN_197914_1</name>
</gene>
<comment type="caution">
    <text evidence="3">The sequence shown here is derived from an EMBL/GenBank/DDBJ whole genome shotgun (WGS) entry which is preliminary data.</text>
</comment>
<dbReference type="GO" id="GO:0003676">
    <property type="term" value="F:nucleic acid binding"/>
    <property type="evidence" value="ECO:0007669"/>
    <property type="project" value="InterPro"/>
</dbReference>
<dbReference type="InterPro" id="IPR001584">
    <property type="entry name" value="Integrase_cat-core"/>
</dbReference>
<dbReference type="PANTHER" id="PTHR37984:SF15">
    <property type="entry name" value="INTEGRASE CATALYTIC DOMAIN-CONTAINING PROTEIN"/>
    <property type="match status" value="1"/>
</dbReference>
<organism evidence="3 4">
    <name type="scientific">Araneus ventricosus</name>
    <name type="common">Orbweaver spider</name>
    <name type="synonym">Epeira ventricosa</name>
    <dbReference type="NCBI Taxonomy" id="182803"/>
    <lineage>
        <taxon>Eukaryota</taxon>
        <taxon>Metazoa</taxon>
        <taxon>Ecdysozoa</taxon>
        <taxon>Arthropoda</taxon>
        <taxon>Chelicerata</taxon>
        <taxon>Arachnida</taxon>
        <taxon>Araneae</taxon>
        <taxon>Araneomorphae</taxon>
        <taxon>Entelegynae</taxon>
        <taxon>Araneoidea</taxon>
        <taxon>Araneidae</taxon>
        <taxon>Araneus</taxon>
    </lineage>
</organism>